<dbReference type="GO" id="GO:0005886">
    <property type="term" value="C:plasma membrane"/>
    <property type="evidence" value="ECO:0007669"/>
    <property type="project" value="UniProtKB-SubCell"/>
</dbReference>
<feature type="transmembrane region" description="Helical" evidence="6">
    <location>
        <begin position="371"/>
        <end position="388"/>
    </location>
</feature>
<feature type="transmembrane region" description="Helical" evidence="6">
    <location>
        <begin position="130"/>
        <end position="149"/>
    </location>
</feature>
<keyword evidence="2" id="KW-1003">Cell membrane</keyword>
<feature type="transmembrane region" description="Helical" evidence="6">
    <location>
        <begin position="232"/>
        <end position="253"/>
    </location>
</feature>
<feature type="transmembrane region" description="Helical" evidence="6">
    <location>
        <begin position="161"/>
        <end position="178"/>
    </location>
</feature>
<dbReference type="PANTHER" id="PTHR30250:SF11">
    <property type="entry name" value="O-ANTIGEN TRANSPORTER-RELATED"/>
    <property type="match status" value="1"/>
</dbReference>
<feature type="transmembrane region" description="Helical" evidence="6">
    <location>
        <begin position="259"/>
        <end position="284"/>
    </location>
</feature>
<feature type="transmembrane region" description="Helical" evidence="6">
    <location>
        <begin position="53"/>
        <end position="75"/>
    </location>
</feature>
<dbReference type="CDD" id="cd13128">
    <property type="entry name" value="MATE_Wzx_like"/>
    <property type="match status" value="1"/>
</dbReference>
<feature type="transmembrane region" description="Helical" evidence="6">
    <location>
        <begin position="20"/>
        <end position="41"/>
    </location>
</feature>
<feature type="transmembrane region" description="Helical" evidence="6">
    <location>
        <begin position="394"/>
        <end position="413"/>
    </location>
</feature>
<dbReference type="PANTHER" id="PTHR30250">
    <property type="entry name" value="PST FAMILY PREDICTED COLANIC ACID TRANSPORTER"/>
    <property type="match status" value="1"/>
</dbReference>
<comment type="subcellular location">
    <subcellularLocation>
        <location evidence="1">Cell membrane</location>
        <topology evidence="1">Multi-pass membrane protein</topology>
    </subcellularLocation>
</comment>
<evidence type="ECO:0000256" key="3">
    <source>
        <dbReference type="ARBA" id="ARBA00022692"/>
    </source>
</evidence>
<dbReference type="InterPro" id="IPR050833">
    <property type="entry name" value="Poly_Biosynth_Transport"/>
</dbReference>
<dbReference type="Pfam" id="PF01943">
    <property type="entry name" value="Polysacc_synt"/>
    <property type="match status" value="1"/>
</dbReference>
<protein>
    <submittedName>
        <fullName evidence="7">Membrane protein involved in the export of O-antigen, teichoic acid lipoteichoic acids</fullName>
    </submittedName>
</protein>
<sequence>MKIVLEKIKNRFKEKDNKVLLSNFFSLSALQIANFVLPLLTIPYLIRVLGVELYGLLAFAMAFIMYFMILSDYGFNLTATREISVYRDSKEKIIEIFSSVMIIKFLLMLCGLLILSIVVFSFEKFSKDWIIYYFTFGMVLGKVLFPIWFFQGMEKMKYISILNIIAKVFFLGAIFIFVQEKEDYYLVPILNSLGFIISGLISLYYIKKEFDISLKLQNIDTLIFYLKDGWHIFFSNIAVVAYTSTNILILGLLTNNVLVGYYAIAERVVGAVSTLGRIVNQVLFPHFSKLWTVNKELYYSKFKKVFFSIITIMFTIAVIISLLSSYIIWLLSNEYIETSINILRILIFVVVLYPLGGLFTQSFIAQKKNYLVIRITLLTMLFNTILIFPLIKILGVYGVVVTVLSVQIFHLILNVTQYIKLKREEDLEKRKL</sequence>
<gene>
    <name evidence="7" type="ORF">MNB_SV-14-672</name>
</gene>
<dbReference type="AlphaFoldDB" id="A0A1W1CBG0"/>
<dbReference type="EMBL" id="FPHN01000150">
    <property type="protein sequence ID" value="SFV63126.1"/>
    <property type="molecule type" value="Genomic_DNA"/>
</dbReference>
<evidence type="ECO:0000256" key="2">
    <source>
        <dbReference type="ARBA" id="ARBA00022475"/>
    </source>
</evidence>
<name>A0A1W1CBG0_9ZZZZ</name>
<feature type="transmembrane region" description="Helical" evidence="6">
    <location>
        <begin position="96"/>
        <end position="118"/>
    </location>
</feature>
<evidence type="ECO:0000256" key="5">
    <source>
        <dbReference type="ARBA" id="ARBA00023136"/>
    </source>
</evidence>
<accession>A0A1W1CBG0</accession>
<evidence type="ECO:0000256" key="6">
    <source>
        <dbReference type="SAM" id="Phobius"/>
    </source>
</evidence>
<organism evidence="7">
    <name type="scientific">hydrothermal vent metagenome</name>
    <dbReference type="NCBI Taxonomy" id="652676"/>
    <lineage>
        <taxon>unclassified sequences</taxon>
        <taxon>metagenomes</taxon>
        <taxon>ecological metagenomes</taxon>
    </lineage>
</organism>
<dbReference type="InterPro" id="IPR002797">
    <property type="entry name" value="Polysacc_synth"/>
</dbReference>
<reference evidence="7" key="1">
    <citation type="submission" date="2016-10" db="EMBL/GenBank/DDBJ databases">
        <authorList>
            <person name="de Groot N.N."/>
        </authorList>
    </citation>
    <scope>NUCLEOTIDE SEQUENCE</scope>
</reference>
<keyword evidence="4 6" id="KW-1133">Transmembrane helix</keyword>
<keyword evidence="5 6" id="KW-0472">Membrane</keyword>
<feature type="transmembrane region" description="Helical" evidence="6">
    <location>
        <begin position="341"/>
        <end position="359"/>
    </location>
</feature>
<evidence type="ECO:0000256" key="4">
    <source>
        <dbReference type="ARBA" id="ARBA00022989"/>
    </source>
</evidence>
<proteinExistence type="predicted"/>
<evidence type="ECO:0000256" key="1">
    <source>
        <dbReference type="ARBA" id="ARBA00004651"/>
    </source>
</evidence>
<feature type="transmembrane region" description="Helical" evidence="6">
    <location>
        <begin position="184"/>
        <end position="206"/>
    </location>
</feature>
<feature type="transmembrane region" description="Helical" evidence="6">
    <location>
        <begin position="305"/>
        <end position="329"/>
    </location>
</feature>
<evidence type="ECO:0000313" key="7">
    <source>
        <dbReference type="EMBL" id="SFV63126.1"/>
    </source>
</evidence>
<keyword evidence="3 6" id="KW-0812">Transmembrane</keyword>